<proteinExistence type="predicted"/>
<dbReference type="EMBL" id="WQMS01000002">
    <property type="protein sequence ID" value="MVO76836.1"/>
    <property type="molecule type" value="Genomic_DNA"/>
</dbReference>
<evidence type="ECO:0000313" key="1">
    <source>
        <dbReference type="EMBL" id="MVO76836.1"/>
    </source>
</evidence>
<reference evidence="1 2" key="1">
    <citation type="submission" date="2019-12" db="EMBL/GenBank/DDBJ databases">
        <authorList>
            <person name="Huq M.A."/>
        </authorList>
    </citation>
    <scope>NUCLEOTIDE SEQUENCE [LARGE SCALE GENOMIC DNA]</scope>
    <source>
        <strain evidence="1 2">MAH-20</strain>
    </source>
</reference>
<organism evidence="1 2">
    <name type="scientific">Sphingomonas horti</name>
    <dbReference type="NCBI Taxonomy" id="2682842"/>
    <lineage>
        <taxon>Bacteria</taxon>
        <taxon>Pseudomonadati</taxon>
        <taxon>Pseudomonadota</taxon>
        <taxon>Alphaproteobacteria</taxon>
        <taxon>Sphingomonadales</taxon>
        <taxon>Sphingomonadaceae</taxon>
        <taxon>Sphingomonas</taxon>
    </lineage>
</organism>
<keyword evidence="2" id="KW-1185">Reference proteome</keyword>
<name>A0A6I4IXP0_9SPHN</name>
<gene>
    <name evidence="1" type="ORF">GON01_02635</name>
</gene>
<dbReference type="AlphaFoldDB" id="A0A6I4IXP0"/>
<protein>
    <submittedName>
        <fullName evidence="1">Uncharacterized protein</fullName>
    </submittedName>
</protein>
<comment type="caution">
    <text evidence="1">The sequence shown here is derived from an EMBL/GenBank/DDBJ whole genome shotgun (WGS) entry which is preliminary data.</text>
</comment>
<evidence type="ECO:0000313" key="2">
    <source>
        <dbReference type="Proteomes" id="UP000441389"/>
    </source>
</evidence>
<accession>A0A6I4IXP0</accession>
<dbReference type="Proteomes" id="UP000441389">
    <property type="component" value="Unassembled WGS sequence"/>
</dbReference>
<dbReference type="RefSeq" id="WP_157025786.1">
    <property type="nucleotide sequence ID" value="NZ_WQMS01000002.1"/>
</dbReference>
<sequence>MEYVQMSIVSSMSSFAIPAGYKLGDGAKARAGEIPGVKDIFGTPILNPKPPSPGAPVQEARATILERNGLNEEQYLRLRAERPAAVDAELASEFGRLASRLQSGSGSVDRLA</sequence>